<dbReference type="Gene3D" id="2.60.120.260">
    <property type="entry name" value="Galactose-binding domain-like"/>
    <property type="match status" value="1"/>
</dbReference>
<dbReference type="SUPFAM" id="SSF52266">
    <property type="entry name" value="SGNH hydrolase"/>
    <property type="match status" value="1"/>
</dbReference>
<evidence type="ECO:0000259" key="2">
    <source>
        <dbReference type="Pfam" id="PF03629"/>
    </source>
</evidence>
<dbReference type="EMBL" id="JBHSYQ010000004">
    <property type="protein sequence ID" value="MFC6998197.1"/>
    <property type="molecule type" value="Genomic_DNA"/>
</dbReference>
<evidence type="ECO:0000313" key="3">
    <source>
        <dbReference type="EMBL" id="MFC6998197.1"/>
    </source>
</evidence>
<sequence>MQFTRFLLLLVCLFVGFPSIGQIKLPRLVSNGMVLQRDKPATLWGWASAGEKVALTFQKKQFEATADKNGKWAMQLPAQPAGGPFELTFKGKNEVKVQDVLFGDVWLCSGQSNMELTLGRVQEKYASILAQTNNPKIRQFTVPDTYNFNAPQPDLGGGAWKAATPENLSEFSAVSFFFARDLFAKYKVPIGLINSALGGSPAEAWISEEAIKQFPEYYQEAQKFKAQELIDSIEAHDQQVQRRWYSQLSQKDIGLRQKWSTGQVNAVDWMTMQLPGYWADEKLGQVNGAVWFRKEIQIPKELSGKPAKLELGRIVDADSVFLNGKFVGTTSYQYPPRRYQVPANVLREGKNVLMVRVISNGGQGGFVPDKPYELTVGDQKIDLKGAWQYKLGAEMPSLPSQTFVRWKPIGLYNAMIAPLTNYAIKGVIWYQGESNVRNPGEYTALMKTLIKDWRTRWGQGEFPFLFVQLANFMEAKEVPTQSGWAQLRQAQLETLQVPNTGMAVAIDLGEWNDIHPESKMEVGQRLALLARKLAYGEKNVVASGPEVKSAQRQGNKITLTFTSTGSGLDAKGAKPLTHFAVAGKDKKFVWAKAEIKGNQVVVWSEEVPNPEVVRYGWADNPEGANLYNKEGLPASPFEIKASGSSKK</sequence>
<reference evidence="4" key="1">
    <citation type="journal article" date="2019" name="Int. J. Syst. Evol. Microbiol.">
        <title>The Global Catalogue of Microorganisms (GCM) 10K type strain sequencing project: providing services to taxonomists for standard genome sequencing and annotation.</title>
        <authorList>
            <consortium name="The Broad Institute Genomics Platform"/>
            <consortium name="The Broad Institute Genome Sequencing Center for Infectious Disease"/>
            <person name="Wu L."/>
            <person name="Ma J."/>
        </authorList>
    </citation>
    <scope>NUCLEOTIDE SEQUENCE [LARGE SCALE GENOMIC DNA]</scope>
    <source>
        <strain evidence="4">CGMCC 4.7393</strain>
    </source>
</reference>
<protein>
    <submittedName>
        <fullName evidence="3">Sialate O-acetylesterase</fullName>
    </submittedName>
</protein>
<dbReference type="InterPro" id="IPR005181">
    <property type="entry name" value="SASA"/>
</dbReference>
<dbReference type="Proteomes" id="UP001596405">
    <property type="component" value="Unassembled WGS sequence"/>
</dbReference>
<dbReference type="PANTHER" id="PTHR22901:SF0">
    <property type="entry name" value="SIALATE O-ACETYLESTERASE"/>
    <property type="match status" value="1"/>
</dbReference>
<dbReference type="Gene3D" id="2.60.40.10">
    <property type="entry name" value="Immunoglobulins"/>
    <property type="match status" value="1"/>
</dbReference>
<feature type="domain" description="Sialate O-acetylesterase" evidence="2">
    <location>
        <begin position="104"/>
        <end position="223"/>
    </location>
</feature>
<keyword evidence="1" id="KW-0378">Hydrolase</keyword>
<name>A0ABW2DJZ2_9BACT</name>
<dbReference type="SUPFAM" id="SSF49785">
    <property type="entry name" value="Galactose-binding domain-like"/>
    <property type="match status" value="1"/>
</dbReference>
<dbReference type="Gene3D" id="3.40.50.1110">
    <property type="entry name" value="SGNH hydrolase"/>
    <property type="match status" value="1"/>
</dbReference>
<dbReference type="InterPro" id="IPR008979">
    <property type="entry name" value="Galactose-bd-like_sf"/>
</dbReference>
<evidence type="ECO:0000256" key="1">
    <source>
        <dbReference type="ARBA" id="ARBA00022801"/>
    </source>
</evidence>
<keyword evidence="4" id="KW-1185">Reference proteome</keyword>
<comment type="caution">
    <text evidence="3">The sequence shown here is derived from an EMBL/GenBank/DDBJ whole genome shotgun (WGS) entry which is preliminary data.</text>
</comment>
<proteinExistence type="predicted"/>
<organism evidence="3 4">
    <name type="scientific">Rufibacter roseus</name>
    <dbReference type="NCBI Taxonomy" id="1567108"/>
    <lineage>
        <taxon>Bacteria</taxon>
        <taxon>Pseudomonadati</taxon>
        <taxon>Bacteroidota</taxon>
        <taxon>Cytophagia</taxon>
        <taxon>Cytophagales</taxon>
        <taxon>Hymenobacteraceae</taxon>
        <taxon>Rufibacter</taxon>
    </lineage>
</organism>
<feature type="domain" description="Sialate O-acetylesterase" evidence="2">
    <location>
        <begin position="406"/>
        <end position="527"/>
    </location>
</feature>
<evidence type="ECO:0000313" key="4">
    <source>
        <dbReference type="Proteomes" id="UP001596405"/>
    </source>
</evidence>
<dbReference type="InterPro" id="IPR013783">
    <property type="entry name" value="Ig-like_fold"/>
</dbReference>
<gene>
    <name evidence="3" type="ORF">ACFQHR_11210</name>
</gene>
<dbReference type="PANTHER" id="PTHR22901">
    <property type="entry name" value="SIALATE O-ACETYLESTERASE"/>
    <property type="match status" value="1"/>
</dbReference>
<dbReference type="RefSeq" id="WP_082883020.1">
    <property type="nucleotide sequence ID" value="NZ_JBHSYQ010000004.1"/>
</dbReference>
<dbReference type="InterPro" id="IPR039329">
    <property type="entry name" value="SIAE"/>
</dbReference>
<dbReference type="Pfam" id="PF03629">
    <property type="entry name" value="SASA"/>
    <property type="match status" value="2"/>
</dbReference>
<accession>A0ABW2DJZ2</accession>
<dbReference type="InterPro" id="IPR036514">
    <property type="entry name" value="SGNH_hydro_sf"/>
</dbReference>